<dbReference type="Proteomes" id="UP000827092">
    <property type="component" value="Unassembled WGS sequence"/>
</dbReference>
<dbReference type="AlphaFoldDB" id="A0AAV6U263"/>
<gene>
    <name evidence="2" type="ORF">JTE90_025092</name>
</gene>
<accession>A0AAV6U263</accession>
<evidence type="ECO:0000256" key="1">
    <source>
        <dbReference type="SAM" id="MobiDB-lite"/>
    </source>
</evidence>
<feature type="region of interest" description="Disordered" evidence="1">
    <location>
        <begin position="1"/>
        <end position="38"/>
    </location>
</feature>
<reference evidence="2 3" key="1">
    <citation type="journal article" date="2022" name="Nat. Ecol. Evol.">
        <title>A masculinizing supergene underlies an exaggerated male reproductive morph in a spider.</title>
        <authorList>
            <person name="Hendrickx F."/>
            <person name="De Corte Z."/>
            <person name="Sonet G."/>
            <person name="Van Belleghem S.M."/>
            <person name="Kostlbacher S."/>
            <person name="Vangestel C."/>
        </authorList>
    </citation>
    <scope>NUCLEOTIDE SEQUENCE [LARGE SCALE GENOMIC DNA]</scope>
    <source>
        <strain evidence="2">W744_W776</strain>
    </source>
</reference>
<comment type="caution">
    <text evidence="2">The sequence shown here is derived from an EMBL/GenBank/DDBJ whole genome shotgun (WGS) entry which is preliminary data.</text>
</comment>
<evidence type="ECO:0000313" key="3">
    <source>
        <dbReference type="Proteomes" id="UP000827092"/>
    </source>
</evidence>
<sequence>MRHHVHLTNSAACPDAMTQGRHDARSHPDSLAAATTDKTKPWTVAARGHWQLCMGEASRSNSLTTLIWMQGVRHWETELLQRKREDKRT</sequence>
<organism evidence="2 3">
    <name type="scientific">Oedothorax gibbosus</name>
    <dbReference type="NCBI Taxonomy" id="931172"/>
    <lineage>
        <taxon>Eukaryota</taxon>
        <taxon>Metazoa</taxon>
        <taxon>Ecdysozoa</taxon>
        <taxon>Arthropoda</taxon>
        <taxon>Chelicerata</taxon>
        <taxon>Arachnida</taxon>
        <taxon>Araneae</taxon>
        <taxon>Araneomorphae</taxon>
        <taxon>Entelegynae</taxon>
        <taxon>Araneoidea</taxon>
        <taxon>Linyphiidae</taxon>
        <taxon>Erigoninae</taxon>
        <taxon>Oedothorax</taxon>
    </lineage>
</organism>
<proteinExistence type="predicted"/>
<protein>
    <submittedName>
        <fullName evidence="2">Uncharacterized protein</fullName>
    </submittedName>
</protein>
<keyword evidence="3" id="KW-1185">Reference proteome</keyword>
<dbReference type="EMBL" id="JAFNEN010000723">
    <property type="protein sequence ID" value="KAG8178037.1"/>
    <property type="molecule type" value="Genomic_DNA"/>
</dbReference>
<name>A0AAV6U263_9ARAC</name>
<evidence type="ECO:0000313" key="2">
    <source>
        <dbReference type="EMBL" id="KAG8178037.1"/>
    </source>
</evidence>